<proteinExistence type="predicted"/>
<name>A0A0C2IC65_THEKT</name>
<dbReference type="CDD" id="cd00136">
    <property type="entry name" value="PDZ_canonical"/>
    <property type="match status" value="3"/>
</dbReference>
<keyword evidence="2" id="KW-0418">Kinase</keyword>
<reference evidence="2 3" key="1">
    <citation type="journal article" date="2014" name="Genome Biol. Evol.">
        <title>The genome of the myxosporean Thelohanellus kitauei shows adaptations to nutrient acquisition within its fish host.</title>
        <authorList>
            <person name="Yang Y."/>
            <person name="Xiong J."/>
            <person name="Zhou Z."/>
            <person name="Huo F."/>
            <person name="Miao W."/>
            <person name="Ran C."/>
            <person name="Liu Y."/>
            <person name="Zhang J."/>
            <person name="Feng J."/>
            <person name="Wang M."/>
            <person name="Wang M."/>
            <person name="Wang L."/>
            <person name="Yao B."/>
        </authorList>
    </citation>
    <scope>NUCLEOTIDE SEQUENCE [LARGE SCALE GENOMIC DNA]</scope>
    <source>
        <strain evidence="2">Wuqing</strain>
    </source>
</reference>
<feature type="domain" description="PDZ" evidence="1">
    <location>
        <begin position="167"/>
        <end position="250"/>
    </location>
</feature>
<comment type="caution">
    <text evidence="2">The sequence shown here is derived from an EMBL/GenBank/DDBJ whole genome shotgun (WGS) entry which is preliminary data.</text>
</comment>
<evidence type="ECO:0000313" key="3">
    <source>
        <dbReference type="Proteomes" id="UP000031668"/>
    </source>
</evidence>
<dbReference type="Proteomes" id="UP000031668">
    <property type="component" value="Unassembled WGS sequence"/>
</dbReference>
<dbReference type="GO" id="GO:0005737">
    <property type="term" value="C:cytoplasm"/>
    <property type="evidence" value="ECO:0007669"/>
    <property type="project" value="TreeGrafter"/>
</dbReference>
<dbReference type="PANTHER" id="PTHR10316">
    <property type="entry name" value="MEMBRANE ASSOCIATED GUANYLATE KINASE-RELATED"/>
    <property type="match status" value="1"/>
</dbReference>
<gene>
    <name evidence="2" type="ORF">RF11_04289</name>
</gene>
<dbReference type="Pfam" id="PF00595">
    <property type="entry name" value="PDZ"/>
    <property type="match status" value="2"/>
</dbReference>
<evidence type="ECO:0000313" key="2">
    <source>
        <dbReference type="EMBL" id="KII62918.1"/>
    </source>
</evidence>
<organism evidence="2 3">
    <name type="scientific">Thelohanellus kitauei</name>
    <name type="common">Myxosporean</name>
    <dbReference type="NCBI Taxonomy" id="669202"/>
    <lineage>
        <taxon>Eukaryota</taxon>
        <taxon>Metazoa</taxon>
        <taxon>Cnidaria</taxon>
        <taxon>Myxozoa</taxon>
        <taxon>Myxosporea</taxon>
        <taxon>Bivalvulida</taxon>
        <taxon>Platysporina</taxon>
        <taxon>Myxobolidae</taxon>
        <taxon>Thelohanellus</taxon>
    </lineage>
</organism>
<dbReference type="SUPFAM" id="SSF50156">
    <property type="entry name" value="PDZ domain-like"/>
    <property type="match status" value="3"/>
</dbReference>
<feature type="domain" description="PDZ" evidence="1">
    <location>
        <begin position="334"/>
        <end position="404"/>
    </location>
</feature>
<dbReference type="InterPro" id="IPR036034">
    <property type="entry name" value="PDZ_sf"/>
</dbReference>
<dbReference type="EMBL" id="JWZT01004849">
    <property type="protein sequence ID" value="KII62918.1"/>
    <property type="molecule type" value="Genomic_DNA"/>
</dbReference>
<dbReference type="AlphaFoldDB" id="A0A0C2IC65"/>
<accession>A0A0C2IC65</accession>
<keyword evidence="3" id="KW-1185">Reference proteome</keyword>
<dbReference type="PANTHER" id="PTHR10316:SF40">
    <property type="entry name" value="LD27118P"/>
    <property type="match status" value="1"/>
</dbReference>
<evidence type="ECO:0000259" key="1">
    <source>
        <dbReference type="PROSITE" id="PS50106"/>
    </source>
</evidence>
<dbReference type="SMART" id="SM00228">
    <property type="entry name" value="PDZ"/>
    <property type="match status" value="3"/>
</dbReference>
<dbReference type="PROSITE" id="PS50106">
    <property type="entry name" value="PDZ"/>
    <property type="match status" value="3"/>
</dbReference>
<dbReference type="InterPro" id="IPR001478">
    <property type="entry name" value="PDZ"/>
</dbReference>
<dbReference type="OrthoDB" id="10007415at2759"/>
<dbReference type="GO" id="GO:0016301">
    <property type="term" value="F:kinase activity"/>
    <property type="evidence" value="ECO:0007669"/>
    <property type="project" value="UniProtKB-KW"/>
</dbReference>
<dbReference type="Gene3D" id="2.30.42.10">
    <property type="match status" value="3"/>
</dbReference>
<dbReference type="GO" id="GO:0007165">
    <property type="term" value="P:signal transduction"/>
    <property type="evidence" value="ECO:0007669"/>
    <property type="project" value="TreeGrafter"/>
</dbReference>
<sequence>MYFSLSSGLAPFETDLKTATDILMYFKSKSNRSLDDEIITANINLLNSPLLDHMAKLYDSIHDILVAVNKSQNICAVDSTIEPPIPTDFYFDSDAKVHFGKSFDSIMNQSRILNNDLSGCETTVQPIPQRIHRLNPNKIGTTKDEEDEDLVKLFSKKLNIGANEIKMITIEDFENYLPEPFTIVTHPNHEHRFFVSQIKSGLESKSNRLQIGDEILQINDLECKKLTLPEIVNEIETSMGIFKMLVRINKENLKAKNGEKEDKKYQGVKKMITKFRGDDFVKKAPKNTQKVDSGIPTKTCQPPKVDIHKKYQYETAPNFNNYQPQALEYSQNVEVVLKTGKDGCGLRLSKFDEKSVDQVIIKAIKALSPADKCGKIKIGDELVKVNGVTIKELSYPEIIEMMRELRGTTISLVIAPNKNRSEWFDNDNSNTFEDRIKEILPRTTSLQRKESENIELNEAFVDDDTDFHLFNTSNSIPEFDESRKCEPTEERKLIEVTLKRGVNGFGFSLIGGISRNRELPFYIQSLTSGGPALLSKKIRPGDKIRAINGMQIQGMSHQDVVDNIKSIPNEMTLLIETS</sequence>
<protein>
    <submittedName>
        <fullName evidence="2">Membrane-associated guanylate kinase, WW and PDZ domain-containing protein 1</fullName>
    </submittedName>
</protein>
<keyword evidence="2" id="KW-0808">Transferase</keyword>
<feature type="domain" description="PDZ" evidence="1">
    <location>
        <begin position="495"/>
        <end position="578"/>
    </location>
</feature>